<keyword evidence="2" id="KW-0732">Signal</keyword>
<feature type="signal peptide" evidence="2">
    <location>
        <begin position="1"/>
        <end position="23"/>
    </location>
</feature>
<proteinExistence type="predicted"/>
<sequence>MEDSMNKVSYGLIFLFLKTVLVSYPYQQVYPTENCTSSNPTYLQQNNFGLYHPNFTNFYGNIGNSAINSTVYSPSSFSANFHRFRPYDIFPRNITFPTNNSENIPSFLIHQPFPFYNSFHPYWPSYRQSEMFLQNYSTIYSETNAASIPPIYNQNYIAHDRLAEQRINPEPPRNIQVETNVSDDILNIQSGALQTNSIINSICSSSEAQRTFNTINAENEMQNIIDKAKTNNARSSTNQESGKMSESSNQDKICFENRTNTDVDNRSGTLENQIRKMLHKMEKYIATANNLALIPLFVDKDSLQTNIKSVGDKIREFSMTRFRNSYKYLLISMYVMQRNYEYNFKNFKHLLNTGSINANNTLFPKCLFERFKGSKNHFSESRNKELEICSSLILSGLKSTISNFYPSLATNTDHNSEKNLISNDELNLKFQNELKNIEKNISNQEYFVNICSCFNDIEEKSFDSMFALEKIKNILKINSIYDILNLLTNSTQTILVYEIKVFLNLYSKDIEKRIKKNHVISMCFFLKALVNYFGNINLEKLYLTKNKNQERAEKIKLLRLEVCKKLFFVGKLFENLLRCLKNHETKANFYGLLNVYRFHNLILKSYTNDDTLFSLQIPLYISMILEMSIDFDSDTTIEFISFILFVVKQETLTYADFYNDKFEYFLEKSNINDKNIIKKNHDFTAKDNIYSQSTANMDNCTIIAKDFLDRDKTENNKNRRLKTLYISQLNYMVLLKKKNLCFLSNLKYSNKFFEKINQRIEQFYGD</sequence>
<feature type="region of interest" description="Disordered" evidence="1">
    <location>
        <begin position="229"/>
        <end position="251"/>
    </location>
</feature>
<evidence type="ECO:0000313" key="4">
    <source>
        <dbReference type="Proteomes" id="UP000291404"/>
    </source>
</evidence>
<name>A0A4Q9LLG4_9MICR</name>
<dbReference type="EMBL" id="PITI01000099">
    <property type="protein sequence ID" value="TBU08776.1"/>
    <property type="molecule type" value="Genomic_DNA"/>
</dbReference>
<feature type="chain" id="PRO_5021005297" evidence="2">
    <location>
        <begin position="24"/>
        <end position="766"/>
    </location>
</feature>
<comment type="caution">
    <text evidence="3">The sequence shown here is derived from an EMBL/GenBank/DDBJ whole genome shotgun (WGS) entry which is preliminary data.</text>
</comment>
<dbReference type="VEuPathDB" id="MicrosporidiaDB:CWI36_0099p0050"/>
<reference evidence="3 4" key="1">
    <citation type="submission" date="2017-12" db="EMBL/GenBank/DDBJ databases">
        <authorList>
            <person name="Pombert J.-F."/>
            <person name="Haag K.L."/>
            <person name="Ebert D."/>
        </authorList>
    </citation>
    <scope>NUCLEOTIDE SEQUENCE [LARGE SCALE GENOMIC DNA]</scope>
    <source>
        <strain evidence="3">BE-OM-2</strain>
    </source>
</reference>
<accession>A0A4Q9LLG4</accession>
<protein>
    <submittedName>
        <fullName evidence="3">Uncharacterized protein</fullName>
    </submittedName>
</protein>
<dbReference type="VEuPathDB" id="MicrosporidiaDB:CWI39_0057p0050"/>
<dbReference type="Proteomes" id="UP000291404">
    <property type="component" value="Unassembled WGS sequence"/>
</dbReference>
<evidence type="ECO:0000313" key="3">
    <source>
        <dbReference type="EMBL" id="TBU08776.1"/>
    </source>
</evidence>
<gene>
    <name evidence="3" type="ORF">CWI36_0099p0050</name>
</gene>
<keyword evidence="4" id="KW-1185">Reference proteome</keyword>
<evidence type="ECO:0000256" key="2">
    <source>
        <dbReference type="SAM" id="SignalP"/>
    </source>
</evidence>
<organism evidence="3 4">
    <name type="scientific">Hamiltosporidium magnivora</name>
    <dbReference type="NCBI Taxonomy" id="148818"/>
    <lineage>
        <taxon>Eukaryota</taxon>
        <taxon>Fungi</taxon>
        <taxon>Fungi incertae sedis</taxon>
        <taxon>Microsporidia</taxon>
        <taxon>Dubosqiidae</taxon>
        <taxon>Hamiltosporidium</taxon>
    </lineage>
</organism>
<dbReference type="AlphaFoldDB" id="A0A4Q9LLG4"/>
<evidence type="ECO:0000256" key="1">
    <source>
        <dbReference type="SAM" id="MobiDB-lite"/>
    </source>
</evidence>
<feature type="compositionally biased region" description="Polar residues" evidence="1">
    <location>
        <begin position="230"/>
        <end position="251"/>
    </location>
</feature>